<dbReference type="Pfam" id="PF09431">
    <property type="entry name" value="SPIN90_LRD"/>
    <property type="match status" value="1"/>
</dbReference>
<dbReference type="PANTHER" id="PTHR13357">
    <property type="entry name" value="SH3 ADAPTER PROTEIN SPIN90 NCK INTERACTING PROTEIN WITH SH3 DOMAIN"/>
    <property type="match status" value="1"/>
</dbReference>
<dbReference type="PANTHER" id="PTHR13357:SF1">
    <property type="entry name" value="NCK-INTERACTING PROTEIN WITH SH3 DOMAIN"/>
    <property type="match status" value="1"/>
</dbReference>
<organism evidence="3">
    <name type="scientific">Papilio xuthus</name>
    <name type="common">Asian swallowtail butterfly</name>
    <dbReference type="NCBI Taxonomy" id="66420"/>
    <lineage>
        <taxon>Eukaryota</taxon>
        <taxon>Metazoa</taxon>
        <taxon>Ecdysozoa</taxon>
        <taxon>Arthropoda</taxon>
        <taxon>Hexapoda</taxon>
        <taxon>Insecta</taxon>
        <taxon>Pterygota</taxon>
        <taxon>Neoptera</taxon>
        <taxon>Endopterygota</taxon>
        <taxon>Lepidoptera</taxon>
        <taxon>Glossata</taxon>
        <taxon>Ditrysia</taxon>
        <taxon>Papilionoidea</taxon>
        <taxon>Papilionidae</taxon>
        <taxon>Papilioninae</taxon>
        <taxon>Papilio</taxon>
    </lineage>
</organism>
<feature type="region of interest" description="Disordered" evidence="1">
    <location>
        <begin position="275"/>
        <end position="306"/>
    </location>
</feature>
<proteinExistence type="predicted"/>
<feature type="region of interest" description="Disordered" evidence="1">
    <location>
        <begin position="334"/>
        <end position="372"/>
    </location>
</feature>
<dbReference type="GO" id="GO:0006897">
    <property type="term" value="P:endocytosis"/>
    <property type="evidence" value="ECO:0007669"/>
    <property type="project" value="TreeGrafter"/>
</dbReference>
<dbReference type="GO" id="GO:0071933">
    <property type="term" value="F:Arp2/3 complex binding"/>
    <property type="evidence" value="ECO:0007669"/>
    <property type="project" value="TreeGrafter"/>
</dbReference>
<dbReference type="GeneID" id="106126973"/>
<reference evidence="3" key="1">
    <citation type="submission" date="2025-08" db="UniProtKB">
        <authorList>
            <consortium name="RefSeq"/>
        </authorList>
    </citation>
    <scope>IDENTIFICATION</scope>
</reference>
<feature type="region of interest" description="Disordered" evidence="1">
    <location>
        <begin position="1"/>
        <end position="37"/>
    </location>
</feature>
<feature type="domain" description="SPIN90/Ldb17 leucine-rich" evidence="2">
    <location>
        <begin position="609"/>
        <end position="745"/>
    </location>
</feature>
<name>A0AAJ7EK26_PAPXU</name>
<gene>
    <name evidence="3" type="primary">LOC106126973</name>
</gene>
<feature type="compositionally biased region" description="Acidic residues" evidence="1">
    <location>
        <begin position="12"/>
        <end position="33"/>
    </location>
</feature>
<dbReference type="AlphaFoldDB" id="A0AAJ7EK26"/>
<dbReference type="Proteomes" id="UP000694872">
    <property type="component" value="Unplaced"/>
</dbReference>
<feature type="compositionally biased region" description="Basic and acidic residues" evidence="1">
    <location>
        <begin position="334"/>
        <end position="343"/>
    </location>
</feature>
<dbReference type="InterPro" id="IPR018556">
    <property type="entry name" value="SPIN90/Ldb17_LRD"/>
</dbReference>
<evidence type="ECO:0000313" key="3">
    <source>
        <dbReference type="RefSeq" id="XP_013180337.1"/>
    </source>
</evidence>
<sequence length="786" mass="89457">MGKRKKKKLPEEEVFEETTEEEEVDTSTDEDSEKEQRKYKPYFVSDYSRRYPEDSVLVDFVVFIESNEENKPIGTRDMMSLSTHIKRFNKGIKYLQSMNKYKIGVHFEKPSLANAFLNNVTFLNEYQMKASIPAVGTEITGVITNVPNNLSNSRIFAMLTTYRKIICVKRIMRKRQNDAGRSFLQPTGTVAITFASNVLPDHVDLHGWRFLVNQYIPPVKQCYNCLSYWLQAEPEFFLAFLNDCIKSLNENHTISSQKQETLARLNEKKKQIQLLVKPASKKPPAPKPPPRWDDSTPPNGVSPSFDLRPVVSQQHVSEEYDAPQSPIKSIDKTLQEVEEDRKKNNVPKTSNQLSSDTDNQDDSQDSSESIKPNAIYEIVQAVRKETQLSHEMSKVAVETVLISLREFLPGGAARSIIDALLREANSNITCPKNAIDAAPDALRMMTALNALSKAANDAQQRGWALHDDAHDIQTQLLELISVMSNADINISQHVLSSHRYAYVTTLVQYYQMETRWPLRQLLLQAFGVMCGLERTALATLALSALPAELARDMRDNPRALSRLSHSALLLSMLLSMADKLPVTHFEQLGVEFAQFLLELIENPPETDVDEQIPDLFLTLLLAYNLQFDNPHENLLLDALETQDNAKTFCEKVLLLLNREEDPVHIFDHEPAPPHSVLKLVIDLFSRKKTAEHFYTNDVKVAIDIIVRQLADLSPGDNRRWEYLRVVQGIVRNTEYGAHRHRRDDLLRCFARILCEDAPAAPAAPAARRDHAAVRAIYNEFPHFFLP</sequence>
<dbReference type="KEGG" id="pxu:106126973"/>
<protein>
    <submittedName>
        <fullName evidence="3">NCK-interacting protein with SH3 domain</fullName>
    </submittedName>
</protein>
<accession>A0AAJ7EK26</accession>
<dbReference type="RefSeq" id="XP_013180337.1">
    <property type="nucleotide sequence ID" value="XM_013324883.1"/>
</dbReference>
<evidence type="ECO:0000259" key="2">
    <source>
        <dbReference type="Pfam" id="PF09431"/>
    </source>
</evidence>
<evidence type="ECO:0000256" key="1">
    <source>
        <dbReference type="SAM" id="MobiDB-lite"/>
    </source>
</evidence>
<dbReference type="InterPro" id="IPR030125">
    <property type="entry name" value="SPIN90/Ldb17"/>
</dbReference>